<gene>
    <name evidence="1" type="ORF">CUU66_20090</name>
</gene>
<dbReference type="RefSeq" id="WP_101645184.1">
    <property type="nucleotide sequence ID" value="NZ_PGUY01000065.1"/>
</dbReference>
<reference evidence="1 2" key="1">
    <citation type="submission" date="2017-11" db="EMBL/GenBank/DDBJ databases">
        <title>Comparitive Functional Genomics of Dry Heat Resistant strains isolated from the Viking Spacecraft.</title>
        <authorList>
            <person name="Seuylemezian A."/>
            <person name="Cooper K."/>
            <person name="Vaishampayan P."/>
        </authorList>
    </citation>
    <scope>NUCLEOTIDE SEQUENCE [LARGE SCALE GENOMIC DNA]</scope>
    <source>
        <strain evidence="1 2">V1-29</strain>
    </source>
</reference>
<comment type="caution">
    <text evidence="1">The sequence shown here is derived from an EMBL/GenBank/DDBJ whole genome shotgun (WGS) entry which is preliminary data.</text>
</comment>
<accession>A0A2N5M178</accession>
<dbReference type="Gene3D" id="3.40.50.1820">
    <property type="entry name" value="alpha/beta hydrolase"/>
    <property type="match status" value="1"/>
</dbReference>
<dbReference type="Proteomes" id="UP000234748">
    <property type="component" value="Unassembled WGS sequence"/>
</dbReference>
<dbReference type="EMBL" id="PGUY01000065">
    <property type="protein sequence ID" value="PLT28109.1"/>
    <property type="molecule type" value="Genomic_DNA"/>
</dbReference>
<dbReference type="InterPro" id="IPR029058">
    <property type="entry name" value="AB_hydrolase_fold"/>
</dbReference>
<dbReference type="AlphaFoldDB" id="A0A2N5M178"/>
<protein>
    <submittedName>
        <fullName evidence="1">Proline iminopeptidase</fullName>
    </submittedName>
</protein>
<keyword evidence="2" id="KW-1185">Reference proteome</keyword>
<dbReference type="OrthoDB" id="9796770at2"/>
<proteinExistence type="predicted"/>
<organism evidence="1 2">
    <name type="scientific">Peribacillus deserti</name>
    <dbReference type="NCBI Taxonomy" id="673318"/>
    <lineage>
        <taxon>Bacteria</taxon>
        <taxon>Bacillati</taxon>
        <taxon>Bacillota</taxon>
        <taxon>Bacilli</taxon>
        <taxon>Bacillales</taxon>
        <taxon>Bacillaceae</taxon>
        <taxon>Peribacillus</taxon>
    </lineage>
</organism>
<name>A0A2N5M178_9BACI</name>
<dbReference type="SUPFAM" id="SSF53474">
    <property type="entry name" value="alpha/beta-Hydrolases"/>
    <property type="match status" value="1"/>
</dbReference>
<evidence type="ECO:0000313" key="1">
    <source>
        <dbReference type="EMBL" id="PLT28109.1"/>
    </source>
</evidence>
<sequence>MVQISGFISIADNELLNKIISLHKAGLSIDELYEKIWGIVDAETVDLLLFENQEIAKVNRKLWEESNLVNTGLMMKVLQSSNRSPLLHNLKNIKQRALIMTGAFDRNTGLSISKIIQRELPHSSMVIFGKSAHFPELEETEKFVRVVEEFLT</sequence>
<evidence type="ECO:0000313" key="2">
    <source>
        <dbReference type="Proteomes" id="UP000234748"/>
    </source>
</evidence>